<dbReference type="Proteomes" id="UP001500618">
    <property type="component" value="Unassembled WGS sequence"/>
</dbReference>
<dbReference type="Pfam" id="PF00296">
    <property type="entry name" value="Bac_luciferase"/>
    <property type="match status" value="1"/>
</dbReference>
<feature type="domain" description="Luciferase-like" evidence="6">
    <location>
        <begin position="23"/>
        <end position="278"/>
    </location>
</feature>
<sequence length="366" mass="39104">MPYFGFALTAAGHHRAGWAETSADPRSLFTGQHYVSLAQLAERGRFDFLTIADSFAPVEGVGGQLDALLVAARIGPATDHIGLLPTVTTTHTEPFHVSKSVATLDYVSNGRAGWHADVSRTAAEAAHFGRRPAESSDRLWAEAGDAIDVVRRLWDSWEDGAEIRDAPTGRFIDRDKLHYVDFAGEFFSVRGPSITPRSPQGQPLVSVRVDDPAALPIAAQWADIVHSSARQLAEATDIRQRVRAAVAAAGRDPDQVAFLVDVATTVAGSEPEAVALQERLDLRASSSTSCLTFVGSGAGLVDLIEQWHDVVDGFTLSAAVLPQGLEAIVDHAVPILTDRGLLPAAYASGSLRDRFGLPRPASRYAA</sequence>
<dbReference type="InterPro" id="IPR011251">
    <property type="entry name" value="Luciferase-like_dom"/>
</dbReference>
<dbReference type="InterPro" id="IPR051260">
    <property type="entry name" value="Diverse_substr_monoxygenases"/>
</dbReference>
<proteinExistence type="inferred from homology"/>
<organism evidence="7 8">
    <name type="scientific">Fodinicola feengrottensis</name>
    <dbReference type="NCBI Taxonomy" id="435914"/>
    <lineage>
        <taxon>Bacteria</taxon>
        <taxon>Bacillati</taxon>
        <taxon>Actinomycetota</taxon>
        <taxon>Actinomycetes</taxon>
        <taxon>Mycobacteriales</taxon>
        <taxon>Fodinicola</taxon>
    </lineage>
</organism>
<evidence type="ECO:0000256" key="3">
    <source>
        <dbReference type="ARBA" id="ARBA00023002"/>
    </source>
</evidence>
<dbReference type="InterPro" id="IPR016215">
    <property type="entry name" value="NTA_MOA"/>
</dbReference>
<dbReference type="PANTHER" id="PTHR30011:SF16">
    <property type="entry name" value="C2H2 FINGER DOMAIN TRANSCRIPTION FACTOR (EUROFUNG)-RELATED"/>
    <property type="match status" value="1"/>
</dbReference>
<accession>A0ABN2J2Z3</accession>
<comment type="similarity">
    <text evidence="5">Belongs to the NtaA/SnaA/DszA monooxygenase family.</text>
</comment>
<evidence type="ECO:0000256" key="2">
    <source>
        <dbReference type="ARBA" id="ARBA00022643"/>
    </source>
</evidence>
<keyword evidence="2" id="KW-0288">FMN</keyword>
<dbReference type="EMBL" id="BAAANY010000040">
    <property type="protein sequence ID" value="GAA1716531.1"/>
    <property type="molecule type" value="Genomic_DNA"/>
</dbReference>
<dbReference type="PIRSF" id="PIRSF000337">
    <property type="entry name" value="NTA_MOA"/>
    <property type="match status" value="1"/>
</dbReference>
<dbReference type="Gene3D" id="3.20.20.30">
    <property type="entry name" value="Luciferase-like domain"/>
    <property type="match status" value="1"/>
</dbReference>
<dbReference type="SUPFAM" id="SSF51679">
    <property type="entry name" value="Bacterial luciferase-like"/>
    <property type="match status" value="1"/>
</dbReference>
<protein>
    <submittedName>
        <fullName evidence="7">LLM class flavin-dependent oxidoreductase</fullName>
    </submittedName>
</protein>
<keyword evidence="1" id="KW-0285">Flavoprotein</keyword>
<keyword evidence="3" id="KW-0560">Oxidoreductase</keyword>
<keyword evidence="8" id="KW-1185">Reference proteome</keyword>
<name>A0ABN2J2Z3_9ACTN</name>
<evidence type="ECO:0000313" key="8">
    <source>
        <dbReference type="Proteomes" id="UP001500618"/>
    </source>
</evidence>
<dbReference type="PANTHER" id="PTHR30011">
    <property type="entry name" value="ALKANESULFONATE MONOOXYGENASE-RELATED"/>
    <property type="match status" value="1"/>
</dbReference>
<evidence type="ECO:0000259" key="6">
    <source>
        <dbReference type="Pfam" id="PF00296"/>
    </source>
</evidence>
<evidence type="ECO:0000256" key="5">
    <source>
        <dbReference type="ARBA" id="ARBA00033748"/>
    </source>
</evidence>
<gene>
    <name evidence="7" type="ORF">GCM10009765_76530</name>
</gene>
<keyword evidence="4" id="KW-0503">Monooxygenase</keyword>
<dbReference type="InterPro" id="IPR036661">
    <property type="entry name" value="Luciferase-like_sf"/>
</dbReference>
<evidence type="ECO:0000256" key="1">
    <source>
        <dbReference type="ARBA" id="ARBA00022630"/>
    </source>
</evidence>
<dbReference type="RefSeq" id="WP_344314938.1">
    <property type="nucleotide sequence ID" value="NZ_BAAANY010000040.1"/>
</dbReference>
<evidence type="ECO:0000256" key="4">
    <source>
        <dbReference type="ARBA" id="ARBA00023033"/>
    </source>
</evidence>
<reference evidence="7 8" key="1">
    <citation type="journal article" date="2019" name="Int. J. Syst. Evol. Microbiol.">
        <title>The Global Catalogue of Microorganisms (GCM) 10K type strain sequencing project: providing services to taxonomists for standard genome sequencing and annotation.</title>
        <authorList>
            <consortium name="The Broad Institute Genomics Platform"/>
            <consortium name="The Broad Institute Genome Sequencing Center for Infectious Disease"/>
            <person name="Wu L."/>
            <person name="Ma J."/>
        </authorList>
    </citation>
    <scope>NUCLEOTIDE SEQUENCE [LARGE SCALE GENOMIC DNA]</scope>
    <source>
        <strain evidence="7 8">JCM 14718</strain>
    </source>
</reference>
<evidence type="ECO:0000313" key="7">
    <source>
        <dbReference type="EMBL" id="GAA1716531.1"/>
    </source>
</evidence>
<comment type="caution">
    <text evidence="7">The sequence shown here is derived from an EMBL/GenBank/DDBJ whole genome shotgun (WGS) entry which is preliminary data.</text>
</comment>